<dbReference type="EMBL" id="JBBCAQ010000014">
    <property type="protein sequence ID" value="KAK7598182.1"/>
    <property type="molecule type" value="Genomic_DNA"/>
</dbReference>
<gene>
    <name evidence="1" type="ORF">V9T40_006417</name>
</gene>
<protein>
    <submittedName>
        <fullName evidence="1">Uncharacterized protein</fullName>
    </submittedName>
</protein>
<name>A0AAN9TM79_9HEMI</name>
<comment type="caution">
    <text evidence="1">The sequence shown here is derived from an EMBL/GenBank/DDBJ whole genome shotgun (WGS) entry which is preliminary data.</text>
</comment>
<proteinExistence type="predicted"/>
<dbReference type="Proteomes" id="UP001367676">
    <property type="component" value="Unassembled WGS sequence"/>
</dbReference>
<evidence type="ECO:0000313" key="2">
    <source>
        <dbReference type="Proteomes" id="UP001367676"/>
    </source>
</evidence>
<reference evidence="1 2" key="1">
    <citation type="submission" date="2024-03" db="EMBL/GenBank/DDBJ databases">
        <title>Adaptation during the transition from Ophiocordyceps entomopathogen to insect associate is accompanied by gene loss and intensified selection.</title>
        <authorList>
            <person name="Ward C.M."/>
            <person name="Onetto C.A."/>
            <person name="Borneman A.R."/>
        </authorList>
    </citation>
    <scope>NUCLEOTIDE SEQUENCE [LARGE SCALE GENOMIC DNA]</scope>
    <source>
        <strain evidence="1">AWRI1</strain>
        <tissue evidence="1">Single Adult Female</tissue>
    </source>
</reference>
<keyword evidence="2" id="KW-1185">Reference proteome</keyword>
<dbReference type="AlphaFoldDB" id="A0AAN9TM79"/>
<accession>A0AAN9TM79</accession>
<evidence type="ECO:0000313" key="1">
    <source>
        <dbReference type="EMBL" id="KAK7598182.1"/>
    </source>
</evidence>
<organism evidence="1 2">
    <name type="scientific">Parthenolecanium corni</name>
    <dbReference type="NCBI Taxonomy" id="536013"/>
    <lineage>
        <taxon>Eukaryota</taxon>
        <taxon>Metazoa</taxon>
        <taxon>Ecdysozoa</taxon>
        <taxon>Arthropoda</taxon>
        <taxon>Hexapoda</taxon>
        <taxon>Insecta</taxon>
        <taxon>Pterygota</taxon>
        <taxon>Neoptera</taxon>
        <taxon>Paraneoptera</taxon>
        <taxon>Hemiptera</taxon>
        <taxon>Sternorrhyncha</taxon>
        <taxon>Coccoidea</taxon>
        <taxon>Coccidae</taxon>
        <taxon>Parthenolecanium</taxon>
    </lineage>
</organism>
<sequence length="682" mass="77718">MARPLSEFTKHITMMDEQPAEFFAKLAERLRKVRLNREFSGKCSPKLFKHYDMILNMLAKARDYERDFIGDVCRLVGIYYCYGSNNTERILREFEGSPELKQRFIDMIEVYEIVDGVLHHQANPTLSRIVAGFPHISLVLAGEINASPALELKLLVSDKDLGARVHYLFKLSCFPSMIRVDSGIKAQACLLLFTLCYAKATSNMHQVNKSIISAFIHACYFTTEMIEERLVPFESRLRFTKHVEEMAPGPELLYRVWTSVFGDQQVPLTEATAVTLLHEKVLLSQPMNLASWKKVISRCALFKFKVGAEVDGHNPNVTRTSLSSYSYSEVILERNASVEFTQMFIGIYCVNKQQIVRGGSATEVGIWFSSANFLTQLKKMSGCIPSSSLYATASSKPSPVISNSYESAASTLFIHRDMLAHMMITAEEYGRDFSADVMRLITIYFLRRTINIEKIKTYWSDIDPEKHRFVEMTKIYGIRSETNHFEPHPTLARIAEALPHVSLVMCDLIDSSPQINLWPWVTDLELGVPVHRHFKMIYYPGMMDLEVSGVKAQAGLLLWNLCYAKTILKTSKRRFVSIQSFFVSCHLATQLMEHNLAPKQSRQKFTEYVESLPIDARTMNLVWKCVLDDATIHCSDKVCLTPLHKRVLEAQPLDLAKWQQIINGSTSVTNGRIDPSWDGFSD</sequence>